<comment type="caution">
    <text evidence="2">The sequence shown here is derived from an EMBL/GenBank/DDBJ whole genome shotgun (WGS) entry which is preliminary data.</text>
</comment>
<dbReference type="EMBL" id="JADGIK010000001">
    <property type="protein sequence ID" value="MBF0596051.1"/>
    <property type="molecule type" value="Genomic_DNA"/>
</dbReference>
<feature type="transmembrane region" description="Helical" evidence="1">
    <location>
        <begin position="60"/>
        <end position="79"/>
    </location>
</feature>
<evidence type="ECO:0000256" key="1">
    <source>
        <dbReference type="SAM" id="Phobius"/>
    </source>
</evidence>
<dbReference type="Gene3D" id="1.20.1280.290">
    <property type="match status" value="1"/>
</dbReference>
<accession>A0A8J7FT55</accession>
<protein>
    <submittedName>
        <fullName evidence="2">SemiSWEET transporter</fullName>
    </submittedName>
</protein>
<reference evidence="2" key="1">
    <citation type="submission" date="2020-10" db="EMBL/GenBank/DDBJ databases">
        <authorList>
            <person name="Lu T."/>
            <person name="Wang Q."/>
            <person name="Han X."/>
        </authorList>
    </citation>
    <scope>NUCLEOTIDE SEQUENCE</scope>
    <source>
        <strain evidence="2">WQ 117</strain>
    </source>
</reference>
<name>A0A8J7FT55_9FLAO</name>
<dbReference type="InterPro" id="IPR004316">
    <property type="entry name" value="SWEET_rpt"/>
</dbReference>
<dbReference type="Proteomes" id="UP000608754">
    <property type="component" value="Unassembled WGS sequence"/>
</dbReference>
<dbReference type="NCBIfam" id="NF037968">
    <property type="entry name" value="SemiSWEET_2"/>
    <property type="match status" value="1"/>
</dbReference>
<dbReference type="GO" id="GO:0051119">
    <property type="term" value="F:sugar transmembrane transporter activity"/>
    <property type="evidence" value="ECO:0007669"/>
    <property type="project" value="InterPro"/>
</dbReference>
<keyword evidence="1" id="KW-0472">Membrane</keyword>
<sequence length="87" mass="9726">MELIIGSIAGLLTSVAALPQVIKVFKEKKVENLSLLMISITTLGVFLWVIYGMMKNETPIIISNGVSTFFNTVLLILYFKYKNQKAN</sequence>
<keyword evidence="1" id="KW-0812">Transmembrane</keyword>
<keyword evidence="3" id="KW-1185">Reference proteome</keyword>
<dbReference type="InterPro" id="IPR047662">
    <property type="entry name" value="SemiSWEET"/>
</dbReference>
<organism evidence="2 3">
    <name type="scientific">Faecalibacter rhinopitheci</name>
    <dbReference type="NCBI Taxonomy" id="2779678"/>
    <lineage>
        <taxon>Bacteria</taxon>
        <taxon>Pseudomonadati</taxon>
        <taxon>Bacteroidota</taxon>
        <taxon>Flavobacteriia</taxon>
        <taxon>Flavobacteriales</taxon>
        <taxon>Weeksellaceae</taxon>
        <taxon>Faecalibacter</taxon>
    </lineage>
</organism>
<feature type="transmembrane region" description="Helical" evidence="1">
    <location>
        <begin position="33"/>
        <end position="53"/>
    </location>
</feature>
<proteinExistence type="predicted"/>
<keyword evidence="1" id="KW-1133">Transmembrane helix</keyword>
<dbReference type="RefSeq" id="WP_194181582.1">
    <property type="nucleotide sequence ID" value="NZ_JADGIK010000001.1"/>
</dbReference>
<gene>
    <name evidence="2" type="ORF">IM532_00995</name>
</gene>
<evidence type="ECO:0000313" key="3">
    <source>
        <dbReference type="Proteomes" id="UP000608754"/>
    </source>
</evidence>
<dbReference type="Pfam" id="PF03083">
    <property type="entry name" value="MtN3_slv"/>
    <property type="match status" value="1"/>
</dbReference>
<evidence type="ECO:0000313" key="2">
    <source>
        <dbReference type="EMBL" id="MBF0596051.1"/>
    </source>
</evidence>
<dbReference type="GO" id="GO:0016020">
    <property type="term" value="C:membrane"/>
    <property type="evidence" value="ECO:0007669"/>
    <property type="project" value="InterPro"/>
</dbReference>
<dbReference type="AlphaFoldDB" id="A0A8J7FT55"/>